<evidence type="ECO:0000313" key="6">
    <source>
        <dbReference type="Proteomes" id="UP000546007"/>
    </source>
</evidence>
<evidence type="ECO:0000256" key="3">
    <source>
        <dbReference type="ARBA" id="ARBA00022737"/>
    </source>
</evidence>
<dbReference type="SUPFAM" id="SSF51161">
    <property type="entry name" value="Trimeric LpxA-like enzymes"/>
    <property type="match status" value="1"/>
</dbReference>
<evidence type="ECO:0000256" key="1">
    <source>
        <dbReference type="ARBA" id="ARBA00007274"/>
    </source>
</evidence>
<dbReference type="PROSITE" id="PS00101">
    <property type="entry name" value="HEXAPEP_TRANSFERASES"/>
    <property type="match status" value="1"/>
</dbReference>
<dbReference type="GO" id="GO:0005737">
    <property type="term" value="C:cytoplasm"/>
    <property type="evidence" value="ECO:0007669"/>
    <property type="project" value="InterPro"/>
</dbReference>
<dbReference type="AlphaFoldDB" id="A0A7W6MZN5"/>
<dbReference type="PANTHER" id="PTHR42811">
    <property type="entry name" value="SERINE ACETYLTRANSFERASE"/>
    <property type="match status" value="1"/>
</dbReference>
<dbReference type="Proteomes" id="UP000546007">
    <property type="component" value="Unassembled WGS sequence"/>
</dbReference>
<dbReference type="InterPro" id="IPR018357">
    <property type="entry name" value="Hexapep_transf_CS"/>
</dbReference>
<gene>
    <name evidence="5" type="ORF">GGR14_003024</name>
</gene>
<dbReference type="InterPro" id="IPR011004">
    <property type="entry name" value="Trimer_LpxA-like_sf"/>
</dbReference>
<keyword evidence="6" id="KW-1185">Reference proteome</keyword>
<dbReference type="Gene3D" id="2.160.10.10">
    <property type="entry name" value="Hexapeptide repeat proteins"/>
    <property type="match status" value="1"/>
</dbReference>
<accession>A0A7W6MZN5</accession>
<comment type="caution">
    <text evidence="5">The sequence shown here is derived from an EMBL/GenBank/DDBJ whole genome shotgun (WGS) entry which is preliminary data.</text>
</comment>
<keyword evidence="3" id="KW-0677">Repeat</keyword>
<proteinExistence type="inferred from homology"/>
<organism evidence="5 6">
    <name type="scientific">Butyricimonas faecihominis</name>
    <dbReference type="NCBI Taxonomy" id="1472416"/>
    <lineage>
        <taxon>Bacteria</taxon>
        <taxon>Pseudomonadati</taxon>
        <taxon>Bacteroidota</taxon>
        <taxon>Bacteroidia</taxon>
        <taxon>Bacteroidales</taxon>
        <taxon>Odoribacteraceae</taxon>
        <taxon>Butyricimonas</taxon>
    </lineage>
</organism>
<dbReference type="CDD" id="cd03354">
    <property type="entry name" value="LbH_SAT"/>
    <property type="match status" value="1"/>
</dbReference>
<name>A0A7W6MZN5_9BACT</name>
<dbReference type="EC" id="2.3.1.30" evidence="5"/>
<keyword evidence="2 5" id="KW-0808">Transferase</keyword>
<dbReference type="PIRSF" id="PIRSF000441">
    <property type="entry name" value="CysE"/>
    <property type="match status" value="1"/>
</dbReference>
<dbReference type="InterPro" id="IPR001451">
    <property type="entry name" value="Hexapep"/>
</dbReference>
<reference evidence="5 6" key="1">
    <citation type="submission" date="2020-08" db="EMBL/GenBank/DDBJ databases">
        <title>Genomic Encyclopedia of Type Strains, Phase IV (KMG-IV): sequencing the most valuable type-strain genomes for metagenomic binning, comparative biology and taxonomic classification.</title>
        <authorList>
            <person name="Goeker M."/>
        </authorList>
    </citation>
    <scope>NUCLEOTIDE SEQUENCE [LARGE SCALE GENOMIC DNA]</scope>
    <source>
        <strain evidence="5 6">DSM 105721</strain>
    </source>
</reference>
<comment type="similarity">
    <text evidence="1">Belongs to the transferase hexapeptide repeat family.</text>
</comment>
<protein>
    <submittedName>
        <fullName evidence="5">Serine O-acetyltransferase</fullName>
        <ecNumber evidence="5">2.3.1.30</ecNumber>
    </submittedName>
</protein>
<dbReference type="RefSeq" id="WP_183312877.1">
    <property type="nucleotide sequence ID" value="NZ_AP028155.1"/>
</dbReference>
<dbReference type="InterPro" id="IPR005881">
    <property type="entry name" value="Ser_O-AcTrfase"/>
</dbReference>
<dbReference type="GO" id="GO:0009001">
    <property type="term" value="F:serine O-acetyltransferase activity"/>
    <property type="evidence" value="ECO:0007669"/>
    <property type="project" value="UniProtKB-EC"/>
</dbReference>
<evidence type="ECO:0000313" key="5">
    <source>
        <dbReference type="EMBL" id="MBB4027214.1"/>
    </source>
</evidence>
<evidence type="ECO:0000256" key="2">
    <source>
        <dbReference type="ARBA" id="ARBA00022679"/>
    </source>
</evidence>
<dbReference type="GeneID" id="93099972"/>
<keyword evidence="4 5" id="KW-0012">Acyltransferase</keyword>
<sequence length="158" mass="17591">MQNNLPVLNYRFVHFLHIHKMKRIARMLSWLNRLLFSVWIPGSCNIGKNFKLGYWGLGVVIHSNTVVGNNCTIAQNVTIGRNFGDKNVPVIGDDVYIGTGSVIFGDITIGNNVIVGANSVVNKSIPDNCTVVGNPMRIIKTNRVKKYYEIDNCKNVEG</sequence>
<evidence type="ECO:0000256" key="4">
    <source>
        <dbReference type="ARBA" id="ARBA00023315"/>
    </source>
</evidence>
<dbReference type="EMBL" id="JACIES010000008">
    <property type="protein sequence ID" value="MBB4027214.1"/>
    <property type="molecule type" value="Genomic_DNA"/>
</dbReference>
<dbReference type="Pfam" id="PF00132">
    <property type="entry name" value="Hexapep"/>
    <property type="match status" value="1"/>
</dbReference>
<dbReference type="InterPro" id="IPR045304">
    <property type="entry name" value="LbH_SAT"/>
</dbReference>
<dbReference type="GO" id="GO:0006535">
    <property type="term" value="P:cysteine biosynthetic process from serine"/>
    <property type="evidence" value="ECO:0007669"/>
    <property type="project" value="InterPro"/>
</dbReference>